<dbReference type="EMBL" id="CP036347">
    <property type="protein sequence ID" value="QDU05423.1"/>
    <property type="molecule type" value="Genomic_DNA"/>
</dbReference>
<dbReference type="AlphaFoldDB" id="A0A517WJM2"/>
<evidence type="ECO:0000313" key="1">
    <source>
        <dbReference type="EMBL" id="QDU05423.1"/>
    </source>
</evidence>
<dbReference type="RefSeq" id="WP_145043720.1">
    <property type="nucleotide sequence ID" value="NZ_CP036347.1"/>
</dbReference>
<organism evidence="1 2">
    <name type="scientific">Gimesia chilikensis</name>
    <dbReference type="NCBI Taxonomy" id="2605989"/>
    <lineage>
        <taxon>Bacteria</taxon>
        <taxon>Pseudomonadati</taxon>
        <taxon>Planctomycetota</taxon>
        <taxon>Planctomycetia</taxon>
        <taxon>Planctomycetales</taxon>
        <taxon>Planctomycetaceae</taxon>
        <taxon>Gimesia</taxon>
    </lineage>
</organism>
<sequence>MDIVRVLNVVNDTSDYLGVDGNGVISGLLEGFFGEEFLKELFTVLGEISPILTKSFGNAAGEVSPEIADAIKQVLNTISENLSFAIKNLQDLPGPFSKGAVDAFEKLRLLGEIANCINLDLEVGSHTFDISYYDFIQAKINIVVNSITELNMAVHGTDESEGFLLHSIFGSLEELFKQALDPEGTNLVELLGSTLITNFLSTELIEHLLDAAIERKSWFWTDLPGGKITGVLHYWINHPESYGLESDNGFCCDPNSSKSWNLALEREYRLRLVAAYDAYFAQRLNGEIEDSLSNADQRVSFEILGDIISIFFEQTTKFVLETNCSPQIDLELPGFDDIGFKLARFSAPQLYVPIKGLIGIIFRGVSFLSINNSAFIELIASIVARFFSSIIEGVIVSLSSIIRVVGAYGPITPPRIEGEIYRWSTMEAIEGNVCVATDRLMYIAVIRHPNLLFSEDCYITLSNNSLIKDFAKDIGAYLDMCYLTYTNAPRFFTMNALDEVTIIRAEYAHGRLLLLATTNHTVDEYQPILRAYFCCHMVAMRPSSTPFAPYKIDIPIKSLPNNAQVKIVSNLGGTATCQIFRV</sequence>
<gene>
    <name evidence="1" type="ORF">V6x_51600</name>
</gene>
<protein>
    <submittedName>
        <fullName evidence="1">Uncharacterized protein</fullName>
    </submittedName>
</protein>
<evidence type="ECO:0000313" key="2">
    <source>
        <dbReference type="Proteomes" id="UP000320722"/>
    </source>
</evidence>
<accession>A0A517WJM2</accession>
<name>A0A517WJM2_9PLAN</name>
<proteinExistence type="predicted"/>
<reference evidence="1 2" key="1">
    <citation type="submission" date="2019-02" db="EMBL/GenBank/DDBJ databases">
        <title>Deep-cultivation of Planctomycetes and their phenomic and genomic characterization uncovers novel biology.</title>
        <authorList>
            <person name="Wiegand S."/>
            <person name="Jogler M."/>
            <person name="Boedeker C."/>
            <person name="Pinto D."/>
            <person name="Vollmers J."/>
            <person name="Rivas-Marin E."/>
            <person name="Kohn T."/>
            <person name="Peeters S.H."/>
            <person name="Heuer A."/>
            <person name="Rast P."/>
            <person name="Oberbeckmann S."/>
            <person name="Bunk B."/>
            <person name="Jeske O."/>
            <person name="Meyerdierks A."/>
            <person name="Storesund J.E."/>
            <person name="Kallscheuer N."/>
            <person name="Luecker S."/>
            <person name="Lage O.M."/>
            <person name="Pohl T."/>
            <person name="Merkel B.J."/>
            <person name="Hornburger P."/>
            <person name="Mueller R.-W."/>
            <person name="Bruemmer F."/>
            <person name="Labrenz M."/>
            <person name="Spormann A.M."/>
            <person name="Op den Camp H."/>
            <person name="Overmann J."/>
            <person name="Amann R."/>
            <person name="Jetten M.S.M."/>
            <person name="Mascher T."/>
            <person name="Medema M.H."/>
            <person name="Devos D.P."/>
            <person name="Kaster A.-K."/>
            <person name="Ovreas L."/>
            <person name="Rohde M."/>
            <person name="Galperin M.Y."/>
            <person name="Jogler C."/>
        </authorList>
    </citation>
    <scope>NUCLEOTIDE SEQUENCE [LARGE SCALE GENOMIC DNA]</scope>
    <source>
        <strain evidence="1 2">V6</strain>
    </source>
</reference>
<dbReference type="Proteomes" id="UP000320722">
    <property type="component" value="Chromosome"/>
</dbReference>